<feature type="domain" description="Nucleoside phosphorylase" evidence="1">
    <location>
        <begin position="18"/>
        <end position="159"/>
    </location>
</feature>
<comment type="caution">
    <text evidence="2">The sequence shown here is derived from an EMBL/GenBank/DDBJ whole genome shotgun (WGS) entry which is preliminary data.</text>
</comment>
<dbReference type="InterPro" id="IPR035994">
    <property type="entry name" value="Nucleoside_phosphorylase_sf"/>
</dbReference>
<dbReference type="Proteomes" id="UP000813444">
    <property type="component" value="Unassembled WGS sequence"/>
</dbReference>
<organism evidence="2 3">
    <name type="scientific">Stachybotrys elegans</name>
    <dbReference type="NCBI Taxonomy" id="80388"/>
    <lineage>
        <taxon>Eukaryota</taxon>
        <taxon>Fungi</taxon>
        <taxon>Dikarya</taxon>
        <taxon>Ascomycota</taxon>
        <taxon>Pezizomycotina</taxon>
        <taxon>Sordariomycetes</taxon>
        <taxon>Hypocreomycetidae</taxon>
        <taxon>Hypocreales</taxon>
        <taxon>Stachybotryaceae</taxon>
        <taxon>Stachybotrys</taxon>
    </lineage>
</organism>
<name>A0A8K0SYL8_9HYPO</name>
<dbReference type="InterPro" id="IPR000845">
    <property type="entry name" value="Nucleoside_phosphorylase_d"/>
</dbReference>
<proteinExistence type="predicted"/>
<dbReference type="PANTHER" id="PTHR46082">
    <property type="entry name" value="ATP/GTP-BINDING PROTEIN-RELATED"/>
    <property type="match status" value="1"/>
</dbReference>
<dbReference type="Gene3D" id="3.40.50.1580">
    <property type="entry name" value="Nucleoside phosphorylase domain"/>
    <property type="match status" value="1"/>
</dbReference>
<dbReference type="GO" id="GO:0003824">
    <property type="term" value="F:catalytic activity"/>
    <property type="evidence" value="ECO:0007669"/>
    <property type="project" value="InterPro"/>
</dbReference>
<protein>
    <submittedName>
        <fullName evidence="2">Nucleoside phosphorylase domain-containing protein</fullName>
    </submittedName>
</protein>
<dbReference type="AlphaFoldDB" id="A0A8K0SYL8"/>
<dbReference type="InterPro" id="IPR053137">
    <property type="entry name" value="NLR-like"/>
</dbReference>
<dbReference type="PANTHER" id="PTHR46082:SF6">
    <property type="entry name" value="AAA+ ATPASE DOMAIN-CONTAINING PROTEIN-RELATED"/>
    <property type="match status" value="1"/>
</dbReference>
<dbReference type="EMBL" id="JAGPNK010000002">
    <property type="protein sequence ID" value="KAH7325596.1"/>
    <property type="molecule type" value="Genomic_DNA"/>
</dbReference>
<evidence type="ECO:0000313" key="2">
    <source>
        <dbReference type="EMBL" id="KAH7325596.1"/>
    </source>
</evidence>
<accession>A0A8K0SYL8</accession>
<reference evidence="2" key="1">
    <citation type="journal article" date="2021" name="Nat. Commun.">
        <title>Genetic determinants of endophytism in the Arabidopsis root mycobiome.</title>
        <authorList>
            <person name="Mesny F."/>
            <person name="Miyauchi S."/>
            <person name="Thiergart T."/>
            <person name="Pickel B."/>
            <person name="Atanasova L."/>
            <person name="Karlsson M."/>
            <person name="Huettel B."/>
            <person name="Barry K.W."/>
            <person name="Haridas S."/>
            <person name="Chen C."/>
            <person name="Bauer D."/>
            <person name="Andreopoulos W."/>
            <person name="Pangilinan J."/>
            <person name="LaButti K."/>
            <person name="Riley R."/>
            <person name="Lipzen A."/>
            <person name="Clum A."/>
            <person name="Drula E."/>
            <person name="Henrissat B."/>
            <person name="Kohler A."/>
            <person name="Grigoriev I.V."/>
            <person name="Martin F.M."/>
            <person name="Hacquard S."/>
        </authorList>
    </citation>
    <scope>NUCLEOTIDE SEQUENCE</scope>
    <source>
        <strain evidence="2">MPI-CAGE-CH-0235</strain>
    </source>
</reference>
<dbReference type="SUPFAM" id="SSF53167">
    <property type="entry name" value="Purine and uridine phosphorylases"/>
    <property type="match status" value="1"/>
</dbReference>
<sequence>MDMPSTVSRPTDRGKFHIAIICALAKEANAVIEVLNPESAEWESFGKAVGDTNSYTTGAINRHHVVVVYSGTGTIKTATTAGNLFRSFPNISLVLVVGICGGVPNNEDRELRDMYLGDLVISSHVVDYTFVKQYPTESTIITRRDDQTTKQHPDARNFVRKFEMRTFQKKLQNGIKAELKHQHDMDPITFPEYPGATKDRLFKAEYQHQHRDGQGCEDGLCSADSSTTCKRAYKATCNELKCASIEGAYAREKPAGNGESTVPAIHVGTFGSGNTVMKSGTDRDRIAWQENIDAFEMEAVGVWDQCPTIIFKAVCDYADSHKSKEWQAYAAGIAAIGLRVLLHFHHEFY</sequence>
<dbReference type="GO" id="GO:0009116">
    <property type="term" value="P:nucleoside metabolic process"/>
    <property type="evidence" value="ECO:0007669"/>
    <property type="project" value="InterPro"/>
</dbReference>
<keyword evidence="3" id="KW-1185">Reference proteome</keyword>
<gene>
    <name evidence="2" type="ORF">B0I35DRAFT_448749</name>
</gene>
<evidence type="ECO:0000313" key="3">
    <source>
        <dbReference type="Proteomes" id="UP000813444"/>
    </source>
</evidence>
<dbReference type="Pfam" id="PF01048">
    <property type="entry name" value="PNP_UDP_1"/>
    <property type="match status" value="1"/>
</dbReference>
<dbReference type="OrthoDB" id="20872at2759"/>
<evidence type="ECO:0000259" key="1">
    <source>
        <dbReference type="Pfam" id="PF01048"/>
    </source>
</evidence>